<feature type="compositionally biased region" description="Acidic residues" evidence="1">
    <location>
        <begin position="1"/>
        <end position="11"/>
    </location>
</feature>
<feature type="region of interest" description="Disordered" evidence="1">
    <location>
        <begin position="1"/>
        <end position="42"/>
    </location>
</feature>
<reference evidence="2 3" key="1">
    <citation type="journal article" date="2023" name="Sci. Data">
        <title>Genome assembly of the Korean intertidal mud-creeper Batillaria attramentaria.</title>
        <authorList>
            <person name="Patra A.K."/>
            <person name="Ho P.T."/>
            <person name="Jun S."/>
            <person name="Lee S.J."/>
            <person name="Kim Y."/>
            <person name="Won Y.J."/>
        </authorList>
    </citation>
    <scope>NUCLEOTIDE SEQUENCE [LARGE SCALE GENOMIC DNA]</scope>
    <source>
        <strain evidence="2">Wonlab-2016</strain>
    </source>
</reference>
<name>A0ABD0JBB1_9CAEN</name>
<comment type="caution">
    <text evidence="2">The sequence shown here is derived from an EMBL/GenBank/DDBJ whole genome shotgun (WGS) entry which is preliminary data.</text>
</comment>
<dbReference type="EMBL" id="JACVVK020000522">
    <property type="protein sequence ID" value="KAK7468134.1"/>
    <property type="molecule type" value="Genomic_DNA"/>
</dbReference>
<organism evidence="2 3">
    <name type="scientific">Batillaria attramentaria</name>
    <dbReference type="NCBI Taxonomy" id="370345"/>
    <lineage>
        <taxon>Eukaryota</taxon>
        <taxon>Metazoa</taxon>
        <taxon>Spiralia</taxon>
        <taxon>Lophotrochozoa</taxon>
        <taxon>Mollusca</taxon>
        <taxon>Gastropoda</taxon>
        <taxon>Caenogastropoda</taxon>
        <taxon>Sorbeoconcha</taxon>
        <taxon>Cerithioidea</taxon>
        <taxon>Batillariidae</taxon>
        <taxon>Batillaria</taxon>
    </lineage>
</organism>
<evidence type="ECO:0000256" key="1">
    <source>
        <dbReference type="SAM" id="MobiDB-lite"/>
    </source>
</evidence>
<gene>
    <name evidence="2" type="ORF">BaRGS_00036649</name>
</gene>
<dbReference type="Proteomes" id="UP001519460">
    <property type="component" value="Unassembled WGS sequence"/>
</dbReference>
<feature type="compositionally biased region" description="Basic and acidic residues" evidence="1">
    <location>
        <begin position="12"/>
        <end position="23"/>
    </location>
</feature>
<evidence type="ECO:0000313" key="2">
    <source>
        <dbReference type="EMBL" id="KAK7468134.1"/>
    </source>
</evidence>
<keyword evidence="3" id="KW-1185">Reference proteome</keyword>
<accession>A0ABD0JBB1</accession>
<dbReference type="AlphaFoldDB" id="A0ABD0JBB1"/>
<sequence length="108" mass="12641">MKEDGEGEGGEEELKGEMKEGNERRKRRREMTKREEKRKKENKKVLVAGLPESVQWALALRAEWALLFQVFDSDLEGGHIKIFKKEKEVVLRESQFSRQLSVVAKRIL</sequence>
<protein>
    <submittedName>
        <fullName evidence="2">Uncharacterized protein</fullName>
    </submittedName>
</protein>
<evidence type="ECO:0000313" key="3">
    <source>
        <dbReference type="Proteomes" id="UP001519460"/>
    </source>
</evidence>
<proteinExistence type="predicted"/>